<reference evidence="3" key="1">
    <citation type="submission" date="2017-09" db="EMBL/GenBank/DDBJ databases">
        <title>Depth-based differentiation of microbial function through sediment-hosted aquifers and enrichment of novel symbionts in the deep terrestrial subsurface.</title>
        <authorList>
            <person name="Probst A.J."/>
            <person name="Ladd B."/>
            <person name="Jarett J.K."/>
            <person name="Geller-Mcgrath D.E."/>
            <person name="Sieber C.M.K."/>
            <person name="Emerson J.B."/>
            <person name="Anantharaman K."/>
            <person name="Thomas B.C."/>
            <person name="Malmstrom R."/>
            <person name="Stieglmeier M."/>
            <person name="Klingl A."/>
            <person name="Woyke T."/>
            <person name="Ryan C.M."/>
            <person name="Banfield J.F."/>
        </authorList>
    </citation>
    <scope>NUCLEOTIDE SEQUENCE [LARGE SCALE GENOMIC DNA]</scope>
</reference>
<comment type="caution">
    <text evidence="2">The sequence shown here is derived from an EMBL/GenBank/DDBJ whole genome shotgun (WGS) entry which is preliminary data.</text>
</comment>
<keyword evidence="1" id="KW-0472">Membrane</keyword>
<dbReference type="AlphaFoldDB" id="A0A2H0X1U0"/>
<feature type="transmembrane region" description="Helical" evidence="1">
    <location>
        <begin position="83"/>
        <end position="101"/>
    </location>
</feature>
<protein>
    <recommendedName>
        <fullName evidence="4">Glycosyltransferase RgtA/B/C/D-like domain-containing protein</fullName>
    </recommendedName>
</protein>
<evidence type="ECO:0000313" key="2">
    <source>
        <dbReference type="EMBL" id="PIS18139.1"/>
    </source>
</evidence>
<accession>A0A2H0X1U0</accession>
<feature type="transmembrane region" description="Helical" evidence="1">
    <location>
        <begin position="146"/>
        <end position="168"/>
    </location>
</feature>
<feature type="transmembrane region" description="Helical" evidence="1">
    <location>
        <begin position="22"/>
        <end position="47"/>
    </location>
</feature>
<name>A0A2H0X1U0_9BACT</name>
<evidence type="ECO:0000313" key="3">
    <source>
        <dbReference type="Proteomes" id="UP000229574"/>
    </source>
</evidence>
<sequence length="312" mass="35647">MAIGLYFFVFNKKTFKEGLSAILSWSFLAYGLAFVAPLAATFVYYYLKGTGPDYLGTVLTMNLGYVSSWSTSTYTFNPFRSGLVVRGTILGFFTLLLYLARKKIDKKLVFLSLWAGFSLFGALLSARPYPHYLQEMVVPVSLLIPFVFVAENVLSWILIGSLVIAGIATQWKIQFWGYPTISVYKTYWEYVTRKISWDEYLARFNNAPLNYSAAKYLNERLTPSDTIYVWGTDATIYNLTNKLPSGGKYIVSFHVRDLKKYDYVMENLNKSEPKYIVILPGAGEFDALMTMVAHDYVQVKEIGDINIYMRLK</sequence>
<evidence type="ECO:0008006" key="4">
    <source>
        <dbReference type="Google" id="ProtNLM"/>
    </source>
</evidence>
<proteinExistence type="predicted"/>
<evidence type="ECO:0000256" key="1">
    <source>
        <dbReference type="SAM" id="Phobius"/>
    </source>
</evidence>
<keyword evidence="1" id="KW-0812">Transmembrane</keyword>
<dbReference type="Proteomes" id="UP000229574">
    <property type="component" value="Unassembled WGS sequence"/>
</dbReference>
<organism evidence="2 3">
    <name type="scientific">Candidatus Collierbacteria bacterium CG09_land_8_20_14_0_10_46_12</name>
    <dbReference type="NCBI Taxonomy" id="1974533"/>
    <lineage>
        <taxon>Bacteria</taxon>
        <taxon>Candidatus Collieribacteriota</taxon>
    </lineage>
</organism>
<feature type="transmembrane region" description="Helical" evidence="1">
    <location>
        <begin position="108"/>
        <end position="126"/>
    </location>
</feature>
<dbReference type="EMBL" id="PEYY01000036">
    <property type="protein sequence ID" value="PIS18139.1"/>
    <property type="molecule type" value="Genomic_DNA"/>
</dbReference>
<gene>
    <name evidence="2" type="ORF">COT54_00845</name>
</gene>
<keyword evidence="1" id="KW-1133">Transmembrane helix</keyword>